<evidence type="ECO:0000313" key="1">
    <source>
        <dbReference type="EMBL" id="KJD35648.1"/>
    </source>
</evidence>
<dbReference type="Proteomes" id="UP000032578">
    <property type="component" value="Unassembled WGS sequence"/>
</dbReference>
<dbReference type="PROSITE" id="PS51257">
    <property type="entry name" value="PROKAR_LIPOPROTEIN"/>
    <property type="match status" value="1"/>
</dbReference>
<protein>
    <submittedName>
        <fullName evidence="1">Uncharacterized protein</fullName>
    </submittedName>
</protein>
<dbReference type="EMBL" id="JTDW01000005">
    <property type="protein sequence ID" value="KJD35648.1"/>
    <property type="molecule type" value="Genomic_DNA"/>
</dbReference>
<sequence length="186" mass="20516">MKTIKIAELLITALLIVSCHNDDCPIQPEPEIIQLKVIGKGTAVAQSKTFTHPITGEVLEADCYLMNLIDLDTKNTIGTLEDCVIEMQVPSDGTITSRVITLISIDGRGTIQAESSVFQEIQPPVQNLNFNTSYTPTENNVINTSFEFEGMEGTVSLVGEVSYKDFEEGILTFNNNFTIELKKIIE</sequence>
<evidence type="ECO:0000313" key="2">
    <source>
        <dbReference type="Proteomes" id="UP000032578"/>
    </source>
</evidence>
<dbReference type="AlphaFoldDB" id="A0A0D7WAG5"/>
<organism evidence="1 2">
    <name type="scientific">Neotamlana sedimentorum</name>
    <dbReference type="NCBI Taxonomy" id="1435349"/>
    <lineage>
        <taxon>Bacteria</taxon>
        <taxon>Pseudomonadati</taxon>
        <taxon>Bacteroidota</taxon>
        <taxon>Flavobacteriia</taxon>
        <taxon>Flavobacteriales</taxon>
        <taxon>Flavobacteriaceae</taxon>
        <taxon>Neotamlana</taxon>
    </lineage>
</organism>
<name>A0A0D7WAG5_9FLAO</name>
<keyword evidence="2" id="KW-1185">Reference proteome</keyword>
<gene>
    <name evidence="1" type="ORF">PW52_07830</name>
</gene>
<accession>A0A0D7WAG5</accession>
<proteinExistence type="predicted"/>
<dbReference type="PATRIC" id="fig|1435349.4.peg.2551"/>
<dbReference type="STRING" id="1435349.PW52_07830"/>
<reference evidence="1 2" key="1">
    <citation type="submission" date="2014-11" db="EMBL/GenBank/DDBJ databases">
        <title>Tamlana sedimentorum sp. nov., isolated from shallow sand sediments of the Sea of Japan.</title>
        <authorList>
            <person name="Romanenko L.A."/>
        </authorList>
    </citation>
    <scope>NUCLEOTIDE SEQUENCE [LARGE SCALE GENOMIC DNA]</scope>
    <source>
        <strain evidence="1 2">JCM 19808</strain>
    </source>
</reference>
<comment type="caution">
    <text evidence="1">The sequence shown here is derived from an EMBL/GenBank/DDBJ whole genome shotgun (WGS) entry which is preliminary data.</text>
</comment>